<sequence>MWTESRSRRVLGAIRRLNSRTTGTPPCLVSEPTAPKFQGDAQDPATPRARRNPGAEAVPREAGGRPVLRARPTSRGRGARPHFVGSRDCYFQLNYSRERRIAGGSGTTPRGPLYRGDDRLERAAAQRGRQGLRGTQARAHLQDLPQEGRAVPPRSPWTGLRGGLPPWEPCTPALGSEARHEAALAIGDGSSSRVEVARPDESGDDSDSSESPPGPCPSTISTRDKRRPAPRDGKGRQVPRERDGRRLAWTRPVIGTLRQAVGHRWRQENFDAERLPDGFYRAAPRAPEMNAGDGCWTTSLSCTAGAPAPRTPARHLAEQPSELLPACKLITLSRHRGAGLTRSTDASSITEQTQDQHAGSFPCSSRPSADASLTGAASPSLCEGQSPTGGNCCPAGDEELLLLHRPRRRPVFDRAVERSRAGSRRASGLDASG</sequence>
<feature type="compositionally biased region" description="Basic and acidic residues" evidence="1">
    <location>
        <begin position="227"/>
        <end position="246"/>
    </location>
</feature>
<dbReference type="AlphaFoldDB" id="A0AA88LN03"/>
<organism evidence="2 3">
    <name type="scientific">Channa striata</name>
    <name type="common">Snakehead murrel</name>
    <name type="synonym">Ophicephalus striatus</name>
    <dbReference type="NCBI Taxonomy" id="64152"/>
    <lineage>
        <taxon>Eukaryota</taxon>
        <taxon>Metazoa</taxon>
        <taxon>Chordata</taxon>
        <taxon>Craniata</taxon>
        <taxon>Vertebrata</taxon>
        <taxon>Euteleostomi</taxon>
        <taxon>Actinopterygii</taxon>
        <taxon>Neopterygii</taxon>
        <taxon>Teleostei</taxon>
        <taxon>Neoteleostei</taxon>
        <taxon>Acanthomorphata</taxon>
        <taxon>Anabantaria</taxon>
        <taxon>Anabantiformes</taxon>
        <taxon>Channoidei</taxon>
        <taxon>Channidae</taxon>
        <taxon>Channa</taxon>
    </lineage>
</organism>
<feature type="region of interest" description="Disordered" evidence="1">
    <location>
        <begin position="13"/>
        <end position="83"/>
    </location>
</feature>
<dbReference type="Proteomes" id="UP001187415">
    <property type="component" value="Unassembled WGS sequence"/>
</dbReference>
<gene>
    <name evidence="2" type="ORF">Q5P01_000519</name>
</gene>
<feature type="compositionally biased region" description="Low complexity" evidence="1">
    <location>
        <begin position="424"/>
        <end position="433"/>
    </location>
</feature>
<feature type="region of interest" description="Disordered" evidence="1">
    <location>
        <begin position="185"/>
        <end position="247"/>
    </location>
</feature>
<protein>
    <submittedName>
        <fullName evidence="2">Uncharacterized protein</fullName>
    </submittedName>
</protein>
<proteinExistence type="predicted"/>
<dbReference type="EMBL" id="JAUPFM010000050">
    <property type="protein sequence ID" value="KAK2814391.1"/>
    <property type="molecule type" value="Genomic_DNA"/>
</dbReference>
<keyword evidence="3" id="KW-1185">Reference proteome</keyword>
<reference evidence="2" key="1">
    <citation type="submission" date="2023-07" db="EMBL/GenBank/DDBJ databases">
        <title>Chromosome-level Genome Assembly of Striped Snakehead (Channa striata).</title>
        <authorList>
            <person name="Liu H."/>
        </authorList>
    </citation>
    <scope>NUCLEOTIDE SEQUENCE</scope>
    <source>
        <strain evidence="2">Gz</strain>
        <tissue evidence="2">Muscle</tissue>
    </source>
</reference>
<feature type="region of interest" description="Disordered" evidence="1">
    <location>
        <begin position="101"/>
        <end position="173"/>
    </location>
</feature>
<feature type="compositionally biased region" description="Polar residues" evidence="1">
    <location>
        <begin position="341"/>
        <end position="367"/>
    </location>
</feature>
<evidence type="ECO:0000313" key="2">
    <source>
        <dbReference type="EMBL" id="KAK2814391.1"/>
    </source>
</evidence>
<name>A0AA88LN03_CHASR</name>
<evidence type="ECO:0000313" key="3">
    <source>
        <dbReference type="Proteomes" id="UP001187415"/>
    </source>
</evidence>
<feature type="compositionally biased region" description="Low complexity" evidence="1">
    <location>
        <begin position="125"/>
        <end position="139"/>
    </location>
</feature>
<feature type="region of interest" description="Disordered" evidence="1">
    <location>
        <begin position="338"/>
        <end position="433"/>
    </location>
</feature>
<accession>A0AA88LN03</accession>
<evidence type="ECO:0000256" key="1">
    <source>
        <dbReference type="SAM" id="MobiDB-lite"/>
    </source>
</evidence>
<feature type="compositionally biased region" description="Basic and acidic residues" evidence="1">
    <location>
        <begin position="410"/>
        <end position="420"/>
    </location>
</feature>
<feature type="compositionally biased region" description="Basic and acidic residues" evidence="1">
    <location>
        <begin position="115"/>
        <end position="124"/>
    </location>
</feature>
<comment type="caution">
    <text evidence="2">The sequence shown here is derived from an EMBL/GenBank/DDBJ whole genome shotgun (WGS) entry which is preliminary data.</text>
</comment>